<evidence type="ECO:0000256" key="4">
    <source>
        <dbReference type="ARBA" id="ARBA00022679"/>
    </source>
</evidence>
<accession>A0A9D1VYV3</accession>
<dbReference type="PRINTS" id="PR00344">
    <property type="entry name" value="BCTRLSENSOR"/>
</dbReference>
<evidence type="ECO:0000256" key="2">
    <source>
        <dbReference type="ARBA" id="ARBA00012438"/>
    </source>
</evidence>
<protein>
    <recommendedName>
        <fullName evidence="2">histidine kinase</fullName>
        <ecNumber evidence="2">2.7.13.3</ecNumber>
    </recommendedName>
</protein>
<evidence type="ECO:0000256" key="1">
    <source>
        <dbReference type="ARBA" id="ARBA00000085"/>
    </source>
</evidence>
<dbReference type="AlphaFoldDB" id="A0A9D1VYV3"/>
<dbReference type="InterPro" id="IPR005467">
    <property type="entry name" value="His_kinase_dom"/>
</dbReference>
<dbReference type="SUPFAM" id="SSF47384">
    <property type="entry name" value="Homodimeric domain of signal transducing histidine kinase"/>
    <property type="match status" value="1"/>
</dbReference>
<dbReference type="GO" id="GO:0000155">
    <property type="term" value="F:phosphorelay sensor kinase activity"/>
    <property type="evidence" value="ECO:0007669"/>
    <property type="project" value="InterPro"/>
</dbReference>
<feature type="domain" description="Histidine kinase" evidence="8">
    <location>
        <begin position="94"/>
        <end position="310"/>
    </location>
</feature>
<evidence type="ECO:0000259" key="8">
    <source>
        <dbReference type="PROSITE" id="PS50109"/>
    </source>
</evidence>
<sequence>MDWTVIIAVCAAAAAGIMGWKLWKMKRDVYEFADALEESLDAVIQGRRPRESGETEDTLLGRVNEKLRRVFHILEKKEEETARSRQQIRELISDIFHQTKTPVANQKIYLEILKSRGLPEDAGEFLDKLEHQTDRLDFLFRSLVKMSRLETGVIQIRKETADLIQTLGCAVAAVVPAASKKNIVLSVEREDGEGALELPHDKKWTEEAIYNLLDNAVKYTPQGGKITVRVRRREIFTEIHVRDTGKGIAPERHARIFTRFYREPEVHGQDGLGIGLYLTRKIAEMQGGYVEVRSEEGAGADFCMYLPNAQPRPGQQADGTASGENAVTVL</sequence>
<dbReference type="PANTHER" id="PTHR43711">
    <property type="entry name" value="TWO-COMPONENT HISTIDINE KINASE"/>
    <property type="match status" value="1"/>
</dbReference>
<dbReference type="SMART" id="SM00387">
    <property type="entry name" value="HATPase_c"/>
    <property type="match status" value="1"/>
</dbReference>
<dbReference type="InterPro" id="IPR003661">
    <property type="entry name" value="HisK_dim/P_dom"/>
</dbReference>
<name>A0A9D1VYV3_9FIRM</name>
<dbReference type="InterPro" id="IPR036890">
    <property type="entry name" value="HATPase_C_sf"/>
</dbReference>
<evidence type="ECO:0000256" key="6">
    <source>
        <dbReference type="ARBA" id="ARBA00023012"/>
    </source>
</evidence>
<dbReference type="PROSITE" id="PS50109">
    <property type="entry name" value="HIS_KIN"/>
    <property type="match status" value="1"/>
</dbReference>
<dbReference type="InterPro" id="IPR004358">
    <property type="entry name" value="Sig_transdc_His_kin-like_C"/>
</dbReference>
<dbReference type="CDD" id="cd00075">
    <property type="entry name" value="HATPase"/>
    <property type="match status" value="1"/>
</dbReference>
<reference evidence="9" key="1">
    <citation type="journal article" date="2021" name="PeerJ">
        <title>Extensive microbial diversity within the chicken gut microbiome revealed by metagenomics and culture.</title>
        <authorList>
            <person name="Gilroy R."/>
            <person name="Ravi A."/>
            <person name="Getino M."/>
            <person name="Pursley I."/>
            <person name="Horton D.L."/>
            <person name="Alikhan N.F."/>
            <person name="Baker D."/>
            <person name="Gharbi K."/>
            <person name="Hall N."/>
            <person name="Watson M."/>
            <person name="Adriaenssens E.M."/>
            <person name="Foster-Nyarko E."/>
            <person name="Jarju S."/>
            <person name="Secka A."/>
            <person name="Antonio M."/>
            <person name="Oren A."/>
            <person name="Chaudhuri R.R."/>
            <person name="La Ragione R."/>
            <person name="Hildebrand F."/>
            <person name="Pallen M.J."/>
        </authorList>
    </citation>
    <scope>NUCLEOTIDE SEQUENCE</scope>
    <source>
        <strain evidence="9">ChiSjej5B23-15282</strain>
    </source>
</reference>
<dbReference type="Pfam" id="PF00512">
    <property type="entry name" value="HisKA"/>
    <property type="match status" value="1"/>
</dbReference>
<reference evidence="9" key="2">
    <citation type="submission" date="2021-04" db="EMBL/GenBank/DDBJ databases">
        <authorList>
            <person name="Gilroy R."/>
        </authorList>
    </citation>
    <scope>NUCLEOTIDE SEQUENCE</scope>
    <source>
        <strain evidence="9">ChiSjej5B23-15282</strain>
    </source>
</reference>
<feature type="region of interest" description="Disordered" evidence="7">
    <location>
        <begin position="309"/>
        <end position="330"/>
    </location>
</feature>
<keyword evidence="3" id="KW-0597">Phosphoprotein</keyword>
<feature type="compositionally biased region" description="Polar residues" evidence="7">
    <location>
        <begin position="317"/>
        <end position="330"/>
    </location>
</feature>
<evidence type="ECO:0000256" key="7">
    <source>
        <dbReference type="SAM" id="MobiDB-lite"/>
    </source>
</evidence>
<keyword evidence="6" id="KW-0902">Two-component regulatory system</keyword>
<comment type="catalytic activity">
    <reaction evidence="1">
        <text>ATP + protein L-histidine = ADP + protein N-phospho-L-histidine.</text>
        <dbReference type="EC" id="2.7.13.3"/>
    </reaction>
</comment>
<evidence type="ECO:0000256" key="3">
    <source>
        <dbReference type="ARBA" id="ARBA00022553"/>
    </source>
</evidence>
<dbReference type="InterPro" id="IPR003594">
    <property type="entry name" value="HATPase_dom"/>
</dbReference>
<dbReference type="SUPFAM" id="SSF55874">
    <property type="entry name" value="ATPase domain of HSP90 chaperone/DNA topoisomerase II/histidine kinase"/>
    <property type="match status" value="1"/>
</dbReference>
<dbReference type="Proteomes" id="UP000824243">
    <property type="component" value="Unassembled WGS sequence"/>
</dbReference>
<dbReference type="CDD" id="cd00082">
    <property type="entry name" value="HisKA"/>
    <property type="match status" value="1"/>
</dbReference>
<proteinExistence type="predicted"/>
<gene>
    <name evidence="9" type="ORF">H9981_09380</name>
</gene>
<dbReference type="Gene3D" id="3.30.565.10">
    <property type="entry name" value="Histidine kinase-like ATPase, C-terminal domain"/>
    <property type="match status" value="1"/>
</dbReference>
<keyword evidence="5 9" id="KW-0418">Kinase</keyword>
<evidence type="ECO:0000313" key="9">
    <source>
        <dbReference type="EMBL" id="HIX49200.1"/>
    </source>
</evidence>
<dbReference type="EMBL" id="DXFA01000158">
    <property type="protein sequence ID" value="HIX49200.1"/>
    <property type="molecule type" value="Genomic_DNA"/>
</dbReference>
<organism evidence="9 10">
    <name type="scientific">Candidatus Mediterraneibacter caccavium</name>
    <dbReference type="NCBI Taxonomy" id="2838661"/>
    <lineage>
        <taxon>Bacteria</taxon>
        <taxon>Bacillati</taxon>
        <taxon>Bacillota</taxon>
        <taxon>Clostridia</taxon>
        <taxon>Lachnospirales</taxon>
        <taxon>Lachnospiraceae</taxon>
        <taxon>Mediterraneibacter</taxon>
    </lineage>
</organism>
<dbReference type="Pfam" id="PF02518">
    <property type="entry name" value="HATPase_c"/>
    <property type="match status" value="1"/>
</dbReference>
<dbReference type="SMART" id="SM00388">
    <property type="entry name" value="HisKA"/>
    <property type="match status" value="1"/>
</dbReference>
<dbReference type="EC" id="2.7.13.3" evidence="2"/>
<dbReference type="PANTHER" id="PTHR43711:SF26">
    <property type="entry name" value="SENSOR HISTIDINE KINASE RCSC"/>
    <property type="match status" value="1"/>
</dbReference>
<dbReference type="InterPro" id="IPR050736">
    <property type="entry name" value="Sensor_HK_Regulatory"/>
</dbReference>
<dbReference type="Gene3D" id="1.10.287.130">
    <property type="match status" value="1"/>
</dbReference>
<keyword evidence="4" id="KW-0808">Transferase</keyword>
<dbReference type="InterPro" id="IPR036097">
    <property type="entry name" value="HisK_dim/P_sf"/>
</dbReference>
<evidence type="ECO:0000256" key="5">
    <source>
        <dbReference type="ARBA" id="ARBA00022777"/>
    </source>
</evidence>
<evidence type="ECO:0000313" key="10">
    <source>
        <dbReference type="Proteomes" id="UP000824243"/>
    </source>
</evidence>
<comment type="caution">
    <text evidence="9">The sequence shown here is derived from an EMBL/GenBank/DDBJ whole genome shotgun (WGS) entry which is preliminary data.</text>
</comment>